<feature type="non-terminal residue" evidence="11">
    <location>
        <position position="1"/>
    </location>
</feature>
<dbReference type="Gene3D" id="3.30.200.20">
    <property type="entry name" value="Phosphorylase Kinase, domain 1"/>
    <property type="match status" value="1"/>
</dbReference>
<dbReference type="GO" id="GO:0000278">
    <property type="term" value="P:mitotic cell cycle"/>
    <property type="evidence" value="ECO:0007669"/>
    <property type="project" value="TreeGrafter"/>
</dbReference>
<dbReference type="EC" id="2.7.11.1" evidence="1"/>
<dbReference type="EMBL" id="QEFC01003733">
    <property type="protein sequence ID" value="KAE9446711.1"/>
    <property type="molecule type" value="Genomic_DNA"/>
</dbReference>
<evidence type="ECO:0000256" key="8">
    <source>
        <dbReference type="ARBA" id="ARBA00048679"/>
    </source>
</evidence>
<evidence type="ECO:0000256" key="1">
    <source>
        <dbReference type="ARBA" id="ARBA00012513"/>
    </source>
</evidence>
<keyword evidence="5" id="KW-0418">Kinase</keyword>
<dbReference type="PANTHER" id="PTHR24419">
    <property type="entry name" value="INTERLEUKIN-1 RECEPTOR-ASSOCIATED KINASE"/>
    <property type="match status" value="1"/>
</dbReference>
<feature type="domain" description="Serine/threonine-protein kinase haspin C-terminal" evidence="10">
    <location>
        <begin position="391"/>
        <end position="540"/>
    </location>
</feature>
<evidence type="ECO:0000313" key="11">
    <source>
        <dbReference type="EMBL" id="KAE9446711.1"/>
    </source>
</evidence>
<dbReference type="AlphaFoldDB" id="A0A6A4KTX3"/>
<keyword evidence="2" id="KW-0723">Serine/threonine-protein kinase</keyword>
<evidence type="ECO:0000313" key="12">
    <source>
        <dbReference type="Proteomes" id="UP000428333"/>
    </source>
</evidence>
<feature type="region of interest" description="Disordered" evidence="9">
    <location>
        <begin position="29"/>
        <end position="53"/>
    </location>
</feature>
<dbReference type="Pfam" id="PF12330">
    <property type="entry name" value="Haspin_kinase"/>
    <property type="match status" value="1"/>
</dbReference>
<keyword evidence="3" id="KW-0808">Transferase</keyword>
<sequence>MPSISGRSSLLLNKKRKIATHHCLNNDENLNLLRSTPAKQPQTTPPPPRVTRPSSQFKYYVTDRGRTSIAVAACVDYQHQQRKPKRKTKPAIPRLHIKEFETLGDEEFEDIDKAVRKLSLTLEHGSLEGHHWDPFVALLAVCGQSSPSMLSDVFSNFALFSRSYLNVHPTFPFDGKWKCLEHSDLETIVKVGEGTYGEAFEAAKLLEVIMLIEDHVYFLNQFDYYIVLQRSDELLEEAILSRTLNHLRAHDSQVTNSCTTFIQTLGLSVCQGPYDVALIRAWEEWDGKHGSENDHPKEFPEKQVDFFFIFFIFSCYSCLSVAEAAYEFEHRDLHWGNILLSRKDSATLLFTMEGKPIFIRTFGLVVSIIDFTLSRINTGDDILFLDLSLDPELFEGPKGDKQSETYRKMRDVTEDCWEGRYNYLIILIKIFGVASSETSWDMRHTSKWRGHHPTKRIPDIQWHVSNFVLLQNFSGAEFLLQWSCSFPKTNVLWLQYLVDILLLKKSYVRSNYKRREGYAFLKKRLNSCNSAREATSDPFFRDLFVDHAM</sequence>
<keyword evidence="12" id="KW-1185">Reference proteome</keyword>
<evidence type="ECO:0000256" key="5">
    <source>
        <dbReference type="ARBA" id="ARBA00022777"/>
    </source>
</evidence>
<protein>
    <recommendedName>
        <fullName evidence="1">non-specific serine/threonine protein kinase</fullName>
        <ecNumber evidence="1">2.7.11.1</ecNumber>
    </recommendedName>
</protein>
<evidence type="ECO:0000256" key="9">
    <source>
        <dbReference type="SAM" id="MobiDB-lite"/>
    </source>
</evidence>
<organism evidence="11 12">
    <name type="scientific">Rhododendron williamsianum</name>
    <dbReference type="NCBI Taxonomy" id="262921"/>
    <lineage>
        <taxon>Eukaryota</taxon>
        <taxon>Viridiplantae</taxon>
        <taxon>Streptophyta</taxon>
        <taxon>Embryophyta</taxon>
        <taxon>Tracheophyta</taxon>
        <taxon>Spermatophyta</taxon>
        <taxon>Magnoliopsida</taxon>
        <taxon>eudicotyledons</taxon>
        <taxon>Gunneridae</taxon>
        <taxon>Pentapetalae</taxon>
        <taxon>asterids</taxon>
        <taxon>Ericales</taxon>
        <taxon>Ericaceae</taxon>
        <taxon>Ericoideae</taxon>
        <taxon>Rhodoreae</taxon>
        <taxon>Rhododendron</taxon>
    </lineage>
</organism>
<dbReference type="PANTHER" id="PTHR24419:SF18">
    <property type="entry name" value="SERINE_THREONINE-PROTEIN KINASE HASPIN"/>
    <property type="match status" value="1"/>
</dbReference>
<dbReference type="Proteomes" id="UP000428333">
    <property type="component" value="Linkage Group LG13"/>
</dbReference>
<dbReference type="GO" id="GO:0072354">
    <property type="term" value="F:histone H3T3 kinase activity"/>
    <property type="evidence" value="ECO:0007669"/>
    <property type="project" value="TreeGrafter"/>
</dbReference>
<evidence type="ECO:0000256" key="2">
    <source>
        <dbReference type="ARBA" id="ARBA00022527"/>
    </source>
</evidence>
<name>A0A6A4KTX3_9ERIC</name>
<gene>
    <name evidence="11" type="ORF">C3L33_21394</name>
</gene>
<proteinExistence type="predicted"/>
<comment type="catalytic activity">
    <reaction evidence="8">
        <text>L-seryl-[protein] + ATP = O-phospho-L-seryl-[protein] + ADP + H(+)</text>
        <dbReference type="Rhea" id="RHEA:17989"/>
        <dbReference type="Rhea" id="RHEA-COMP:9863"/>
        <dbReference type="Rhea" id="RHEA-COMP:11604"/>
        <dbReference type="ChEBI" id="CHEBI:15378"/>
        <dbReference type="ChEBI" id="CHEBI:29999"/>
        <dbReference type="ChEBI" id="CHEBI:30616"/>
        <dbReference type="ChEBI" id="CHEBI:83421"/>
        <dbReference type="ChEBI" id="CHEBI:456216"/>
        <dbReference type="EC" id="2.7.11.1"/>
    </reaction>
</comment>
<dbReference type="GO" id="GO:0005634">
    <property type="term" value="C:nucleus"/>
    <property type="evidence" value="ECO:0007669"/>
    <property type="project" value="TreeGrafter"/>
</dbReference>
<accession>A0A6A4KTX3</accession>
<dbReference type="OrthoDB" id="21018at2759"/>
<dbReference type="Gene3D" id="1.10.510.10">
    <property type="entry name" value="Transferase(Phosphotransferase) domain 1"/>
    <property type="match status" value="1"/>
</dbReference>
<evidence type="ECO:0000256" key="3">
    <source>
        <dbReference type="ARBA" id="ARBA00022679"/>
    </source>
</evidence>
<dbReference type="GO" id="GO:0005524">
    <property type="term" value="F:ATP binding"/>
    <property type="evidence" value="ECO:0007669"/>
    <property type="project" value="UniProtKB-KW"/>
</dbReference>
<comment type="catalytic activity">
    <reaction evidence="7">
        <text>L-threonyl-[protein] + ATP = O-phospho-L-threonyl-[protein] + ADP + H(+)</text>
        <dbReference type="Rhea" id="RHEA:46608"/>
        <dbReference type="Rhea" id="RHEA-COMP:11060"/>
        <dbReference type="Rhea" id="RHEA-COMP:11605"/>
        <dbReference type="ChEBI" id="CHEBI:15378"/>
        <dbReference type="ChEBI" id="CHEBI:30013"/>
        <dbReference type="ChEBI" id="CHEBI:30616"/>
        <dbReference type="ChEBI" id="CHEBI:61977"/>
        <dbReference type="ChEBI" id="CHEBI:456216"/>
        <dbReference type="EC" id="2.7.11.1"/>
    </reaction>
</comment>
<dbReference type="SMART" id="SM01331">
    <property type="entry name" value="DUF3635"/>
    <property type="match status" value="1"/>
</dbReference>
<evidence type="ECO:0000256" key="7">
    <source>
        <dbReference type="ARBA" id="ARBA00047899"/>
    </source>
</evidence>
<evidence type="ECO:0000256" key="6">
    <source>
        <dbReference type="ARBA" id="ARBA00022840"/>
    </source>
</evidence>
<keyword evidence="4" id="KW-0547">Nucleotide-binding</keyword>
<dbReference type="GO" id="GO:0035556">
    <property type="term" value="P:intracellular signal transduction"/>
    <property type="evidence" value="ECO:0007669"/>
    <property type="project" value="TreeGrafter"/>
</dbReference>
<dbReference type="InterPro" id="IPR024604">
    <property type="entry name" value="GSG2_C"/>
</dbReference>
<keyword evidence="6" id="KW-0067">ATP-binding</keyword>
<evidence type="ECO:0000256" key="4">
    <source>
        <dbReference type="ARBA" id="ARBA00022741"/>
    </source>
</evidence>
<reference evidence="11 12" key="1">
    <citation type="journal article" date="2019" name="Genome Biol. Evol.">
        <title>The Rhododendron genome and chromosomal organization provide insight into shared whole-genome duplications across the heath family (Ericaceae).</title>
        <authorList>
            <person name="Soza V.L."/>
            <person name="Lindsley D."/>
            <person name="Waalkes A."/>
            <person name="Ramage E."/>
            <person name="Patwardhan R.P."/>
            <person name="Burton J.N."/>
            <person name="Adey A."/>
            <person name="Kumar A."/>
            <person name="Qiu R."/>
            <person name="Shendure J."/>
            <person name="Hall B."/>
        </authorList>
    </citation>
    <scope>NUCLEOTIDE SEQUENCE [LARGE SCALE GENOMIC DNA]</scope>
    <source>
        <strain evidence="11">RSF 1966-606</strain>
    </source>
</reference>
<evidence type="ECO:0000259" key="10">
    <source>
        <dbReference type="SMART" id="SM01331"/>
    </source>
</evidence>
<comment type="caution">
    <text evidence="11">The sequence shown here is derived from an EMBL/GenBank/DDBJ whole genome shotgun (WGS) entry which is preliminary data.</text>
</comment>
<dbReference type="GO" id="GO:0005737">
    <property type="term" value="C:cytoplasm"/>
    <property type="evidence" value="ECO:0007669"/>
    <property type="project" value="TreeGrafter"/>
</dbReference>